<evidence type="ECO:0000256" key="1">
    <source>
        <dbReference type="SAM" id="SignalP"/>
    </source>
</evidence>
<proteinExistence type="predicted"/>
<gene>
    <name evidence="2" type="ORF">GPY61_06245</name>
</gene>
<comment type="caution">
    <text evidence="2">The sequence shown here is derived from an EMBL/GenBank/DDBJ whole genome shotgun (WGS) entry which is preliminary data.</text>
</comment>
<name>A0A7X3K647_9BURK</name>
<reference evidence="2 3" key="1">
    <citation type="submission" date="2019-12" db="EMBL/GenBank/DDBJ databases">
        <authorList>
            <person name="Li C."/>
            <person name="Zhao J."/>
        </authorList>
    </citation>
    <scope>NUCLEOTIDE SEQUENCE [LARGE SCALE GENOMIC DNA]</scope>
    <source>
        <strain evidence="2 3">NEAU-DD11</strain>
    </source>
</reference>
<accession>A0A7X3K647</accession>
<evidence type="ECO:0000313" key="2">
    <source>
        <dbReference type="EMBL" id="MVW59524.1"/>
    </source>
</evidence>
<keyword evidence="3" id="KW-1185">Reference proteome</keyword>
<protein>
    <submittedName>
        <fullName evidence="2">Uncharacterized protein</fullName>
    </submittedName>
</protein>
<dbReference type="Proteomes" id="UP000443353">
    <property type="component" value="Unassembled WGS sequence"/>
</dbReference>
<organism evidence="2 3">
    <name type="scientific">Massilia cellulosiltytica</name>
    <dbReference type="NCBI Taxonomy" id="2683234"/>
    <lineage>
        <taxon>Bacteria</taxon>
        <taxon>Pseudomonadati</taxon>
        <taxon>Pseudomonadota</taxon>
        <taxon>Betaproteobacteria</taxon>
        <taxon>Burkholderiales</taxon>
        <taxon>Oxalobacteraceae</taxon>
        <taxon>Telluria group</taxon>
        <taxon>Massilia</taxon>
    </lineage>
</organism>
<feature type="signal peptide" evidence="1">
    <location>
        <begin position="1"/>
        <end position="21"/>
    </location>
</feature>
<sequence length="120" mass="12807">MKRLAWLTIMMGALWAGAGHAADASLCKSMCSAEKRECRANAEELAREDGGSLLDLPEKNPMARAAQEQVPSEAARALGNAGTQSRRIGKAGNCDDAYMRCTRACAAPADAELVKPKQDR</sequence>
<keyword evidence="1" id="KW-0732">Signal</keyword>
<dbReference type="EMBL" id="WSES01000002">
    <property type="protein sequence ID" value="MVW59524.1"/>
    <property type="molecule type" value="Genomic_DNA"/>
</dbReference>
<dbReference type="RefSeq" id="WP_160407688.1">
    <property type="nucleotide sequence ID" value="NZ_WSES01000002.1"/>
</dbReference>
<feature type="chain" id="PRO_5030601703" evidence="1">
    <location>
        <begin position="22"/>
        <end position="120"/>
    </location>
</feature>
<dbReference type="AlphaFoldDB" id="A0A7X3K647"/>
<evidence type="ECO:0000313" key="3">
    <source>
        <dbReference type="Proteomes" id="UP000443353"/>
    </source>
</evidence>